<proteinExistence type="predicted"/>
<dbReference type="Gene3D" id="3.40.50.720">
    <property type="entry name" value="NAD(P)-binding Rossmann-like Domain"/>
    <property type="match status" value="1"/>
</dbReference>
<dbReference type="PANTHER" id="PTHR43054:SF1">
    <property type="entry name" value="SCYLLO-INOSITOL 2-DEHYDROGENASE (NADP(+)) IOLU"/>
    <property type="match status" value="1"/>
</dbReference>
<protein>
    <submittedName>
        <fullName evidence="2">Putative oxidoreductase (Putative)</fullName>
    </submittedName>
</protein>
<gene>
    <name evidence="2" type="ORF">FD22_GL001594</name>
</gene>
<dbReference type="GO" id="GO:0000166">
    <property type="term" value="F:nucleotide binding"/>
    <property type="evidence" value="ECO:0007669"/>
    <property type="project" value="InterPro"/>
</dbReference>
<dbReference type="SUPFAM" id="SSF51735">
    <property type="entry name" value="NAD(P)-binding Rossmann-fold domains"/>
    <property type="match status" value="1"/>
</dbReference>
<dbReference type="Pfam" id="PF01408">
    <property type="entry name" value="GFO_IDH_MocA"/>
    <property type="match status" value="1"/>
</dbReference>
<dbReference type="Proteomes" id="UP000051181">
    <property type="component" value="Unassembled WGS sequence"/>
</dbReference>
<dbReference type="eggNOG" id="COG0673">
    <property type="taxonomic scope" value="Bacteria"/>
</dbReference>
<dbReference type="Gene3D" id="3.30.360.10">
    <property type="entry name" value="Dihydrodipicolinate Reductase, domain 2"/>
    <property type="match status" value="1"/>
</dbReference>
<dbReference type="PATRIC" id="fig|913848.6.peg.1633"/>
<dbReference type="InterPro" id="IPR000683">
    <property type="entry name" value="Gfo/Idh/MocA-like_OxRdtase_N"/>
</dbReference>
<evidence type="ECO:0000313" key="2">
    <source>
        <dbReference type="EMBL" id="KRK15697.1"/>
    </source>
</evidence>
<dbReference type="InterPro" id="IPR036291">
    <property type="entry name" value="NAD(P)-bd_dom_sf"/>
</dbReference>
<evidence type="ECO:0000259" key="1">
    <source>
        <dbReference type="Pfam" id="PF01408"/>
    </source>
</evidence>
<dbReference type="PANTHER" id="PTHR43054">
    <property type="match status" value="1"/>
</dbReference>
<sequence length="333" mass="36853">MLKLGIIGTNFITDQFIEAALATGNYQLTTVYSRSQEKAQAVADKYQASETFTDIDRFFAEGAFEVVYIASPNSLHFQQAKLAIAADKHVIVEKPAFSNPTEMANITALLSNKPHLFLFEAARHIHEPNFKVVQTAIKQLDKLQGAVLTYMKYSSRYDKFLAGEEPNIFSPSFSGGALQDLGVYVVYDAIAWFGVPEATHYYASLLPNGIDGRGTAVLRYADFDLTLMVGKNATSYLPSEIYGLKETLELGNNAADLQSVKLHRGAETKVLSTPPETNPMIAEAQDFYRIITENDRAAAAENAQLSRQVNQLLYDLRRSAGIVFAADIEEQKK</sequence>
<feature type="domain" description="Gfo/Idh/MocA-like oxidoreductase N-terminal" evidence="1">
    <location>
        <begin position="3"/>
        <end position="113"/>
    </location>
</feature>
<name>A0A0R1F7I5_9LACO</name>
<dbReference type="GeneID" id="65916254"/>
<evidence type="ECO:0000313" key="3">
    <source>
        <dbReference type="Proteomes" id="UP000051181"/>
    </source>
</evidence>
<dbReference type="EMBL" id="AZCN01000043">
    <property type="protein sequence ID" value="KRK15697.1"/>
    <property type="molecule type" value="Genomic_DNA"/>
</dbReference>
<comment type="caution">
    <text evidence="2">The sequence shown here is derived from an EMBL/GenBank/DDBJ whole genome shotgun (WGS) entry which is preliminary data.</text>
</comment>
<reference evidence="2 3" key="1">
    <citation type="journal article" date="2015" name="Genome Announc.">
        <title>Expanding the biotechnology potential of lactobacilli through comparative genomics of 213 strains and associated genera.</title>
        <authorList>
            <person name="Sun Z."/>
            <person name="Harris H.M."/>
            <person name="McCann A."/>
            <person name="Guo C."/>
            <person name="Argimon S."/>
            <person name="Zhang W."/>
            <person name="Yang X."/>
            <person name="Jeffery I.B."/>
            <person name="Cooney J.C."/>
            <person name="Kagawa T.F."/>
            <person name="Liu W."/>
            <person name="Song Y."/>
            <person name="Salvetti E."/>
            <person name="Wrobel A."/>
            <person name="Rasinkangas P."/>
            <person name="Parkhill J."/>
            <person name="Rea M.C."/>
            <person name="O'Sullivan O."/>
            <person name="Ritari J."/>
            <person name="Douillard F.P."/>
            <person name="Paul Ross R."/>
            <person name="Yang R."/>
            <person name="Briner A.E."/>
            <person name="Felis G.E."/>
            <person name="de Vos W.M."/>
            <person name="Barrangou R."/>
            <person name="Klaenhammer T.R."/>
            <person name="Caufield P.W."/>
            <person name="Cui Y."/>
            <person name="Zhang H."/>
            <person name="O'Toole P.W."/>
        </authorList>
    </citation>
    <scope>NUCLEOTIDE SEQUENCE [LARGE SCALE GENOMIC DNA]</scope>
    <source>
        <strain evidence="2 3">DSM 20001</strain>
    </source>
</reference>
<dbReference type="AlphaFoldDB" id="A0A0R1F7I5"/>
<organism evidence="2 3">
    <name type="scientific">Loigolactobacillus coryniformis subsp. coryniformis KCTC 3167 = DSM 20001</name>
    <dbReference type="NCBI Taxonomy" id="913848"/>
    <lineage>
        <taxon>Bacteria</taxon>
        <taxon>Bacillati</taxon>
        <taxon>Bacillota</taxon>
        <taxon>Bacilli</taxon>
        <taxon>Lactobacillales</taxon>
        <taxon>Lactobacillaceae</taxon>
        <taxon>Loigolactobacillus</taxon>
    </lineage>
</organism>
<dbReference type="SUPFAM" id="SSF55347">
    <property type="entry name" value="Glyceraldehyde-3-phosphate dehydrogenase-like, C-terminal domain"/>
    <property type="match status" value="1"/>
</dbReference>
<dbReference type="RefSeq" id="WP_010010895.1">
    <property type="nucleotide sequence ID" value="NZ_AZCN01000043.1"/>
</dbReference>
<accession>A0A0R1F7I5</accession>